<name>B4M619_DROVI</name>
<dbReference type="InParanoid" id="B4M619"/>
<accession>B4M619</accession>
<dbReference type="STRING" id="7244.B4M619"/>
<gene>
    <name evidence="3" type="primary">Dvir\GJ10685</name>
    <name evidence="3" type="ORF">Dvir_GJ10685</name>
</gene>
<evidence type="ECO:0000256" key="1">
    <source>
        <dbReference type="SAM" id="Coils"/>
    </source>
</evidence>
<dbReference type="FunCoup" id="B4M619">
    <property type="interactions" value="7"/>
</dbReference>
<evidence type="ECO:0000256" key="2">
    <source>
        <dbReference type="SAM" id="MobiDB-lite"/>
    </source>
</evidence>
<proteinExistence type="predicted"/>
<evidence type="ECO:0000313" key="3">
    <source>
        <dbReference type="EMBL" id="EDW59095.1"/>
    </source>
</evidence>
<feature type="coiled-coil region" evidence="1">
    <location>
        <begin position="234"/>
        <end position="274"/>
    </location>
</feature>
<dbReference type="PhylomeDB" id="B4M619"/>
<dbReference type="Proteomes" id="UP000008792">
    <property type="component" value="Unassembled WGS sequence"/>
</dbReference>
<evidence type="ECO:0000313" key="4">
    <source>
        <dbReference type="Proteomes" id="UP000008792"/>
    </source>
</evidence>
<keyword evidence="1" id="KW-0175">Coiled coil</keyword>
<protein>
    <submittedName>
        <fullName evidence="3">Uncharacterized protein</fullName>
    </submittedName>
</protein>
<dbReference type="OMA" id="HKRIKCG"/>
<sequence length="356" mass="40697">MFSIDLKALVQLSKSTEDPLIKHKRINCGKVSYMLCYAVQNGFLTIRQAKRITSRSRSSRQPRRQRILRRSSQTWIECVSDASSQTSFGRTCNVETHFPLVIDVESQTPVLHNSHAAVDTLDLSLRISRHQQTTTRFFQSTSCQTKRLTQEERATQIAVKLKTRLTQSEPSTMPTNMSSSTQTIDTAVQQRDSFTQTTQSEDEEELLKPHERLFQVLLRSLNCQSNLLLNGMASINQLVEFKELELQKQRLEAEAQVKAQAAAKLQKLKQLQARRAQRHSKHQHCARNKIRARPAAEPRQPEKQTQTTQAHTQTEQPDTDCRSSQTEQLAERVVRLAVAATQTDRIKGFSWLRCSS</sequence>
<dbReference type="AlphaFoldDB" id="B4M619"/>
<dbReference type="OrthoDB" id="7856764at2759"/>
<organism evidence="3 4">
    <name type="scientific">Drosophila virilis</name>
    <name type="common">Fruit fly</name>
    <dbReference type="NCBI Taxonomy" id="7244"/>
    <lineage>
        <taxon>Eukaryota</taxon>
        <taxon>Metazoa</taxon>
        <taxon>Ecdysozoa</taxon>
        <taxon>Arthropoda</taxon>
        <taxon>Hexapoda</taxon>
        <taxon>Insecta</taxon>
        <taxon>Pterygota</taxon>
        <taxon>Neoptera</taxon>
        <taxon>Endopterygota</taxon>
        <taxon>Diptera</taxon>
        <taxon>Brachycera</taxon>
        <taxon>Muscomorpha</taxon>
        <taxon>Ephydroidea</taxon>
        <taxon>Drosophilidae</taxon>
        <taxon>Drosophila</taxon>
    </lineage>
</organism>
<dbReference type="EMBL" id="CH940652">
    <property type="protein sequence ID" value="EDW59095.1"/>
    <property type="molecule type" value="Genomic_DNA"/>
</dbReference>
<reference evidence="3 4" key="1">
    <citation type="journal article" date="2007" name="Nature">
        <title>Evolution of genes and genomes on the Drosophila phylogeny.</title>
        <authorList>
            <consortium name="Drosophila 12 Genomes Consortium"/>
            <person name="Clark A.G."/>
            <person name="Eisen M.B."/>
            <person name="Smith D.R."/>
            <person name="Bergman C.M."/>
            <person name="Oliver B."/>
            <person name="Markow T.A."/>
            <person name="Kaufman T.C."/>
            <person name="Kellis M."/>
            <person name="Gelbart W."/>
            <person name="Iyer V.N."/>
            <person name="Pollard D.A."/>
            <person name="Sackton T.B."/>
            <person name="Larracuente A.M."/>
            <person name="Singh N.D."/>
            <person name="Abad J.P."/>
            <person name="Abt D.N."/>
            <person name="Adryan B."/>
            <person name="Aguade M."/>
            <person name="Akashi H."/>
            <person name="Anderson W.W."/>
            <person name="Aquadro C.F."/>
            <person name="Ardell D.H."/>
            <person name="Arguello R."/>
            <person name="Artieri C.G."/>
            <person name="Barbash D.A."/>
            <person name="Barker D."/>
            <person name="Barsanti P."/>
            <person name="Batterham P."/>
            <person name="Batzoglou S."/>
            <person name="Begun D."/>
            <person name="Bhutkar A."/>
            <person name="Blanco E."/>
            <person name="Bosak S.A."/>
            <person name="Bradley R.K."/>
            <person name="Brand A.D."/>
            <person name="Brent M.R."/>
            <person name="Brooks A.N."/>
            <person name="Brown R.H."/>
            <person name="Butlin R.K."/>
            <person name="Caggese C."/>
            <person name="Calvi B.R."/>
            <person name="Bernardo de Carvalho A."/>
            <person name="Caspi A."/>
            <person name="Castrezana S."/>
            <person name="Celniker S.E."/>
            <person name="Chang J.L."/>
            <person name="Chapple C."/>
            <person name="Chatterji S."/>
            <person name="Chinwalla A."/>
            <person name="Civetta A."/>
            <person name="Clifton S.W."/>
            <person name="Comeron J.M."/>
            <person name="Costello J.C."/>
            <person name="Coyne J.A."/>
            <person name="Daub J."/>
            <person name="David R.G."/>
            <person name="Delcher A.L."/>
            <person name="Delehaunty K."/>
            <person name="Do C.B."/>
            <person name="Ebling H."/>
            <person name="Edwards K."/>
            <person name="Eickbush T."/>
            <person name="Evans J.D."/>
            <person name="Filipski A."/>
            <person name="Findeiss S."/>
            <person name="Freyhult E."/>
            <person name="Fulton L."/>
            <person name="Fulton R."/>
            <person name="Garcia A.C."/>
            <person name="Gardiner A."/>
            <person name="Garfield D.A."/>
            <person name="Garvin B.E."/>
            <person name="Gibson G."/>
            <person name="Gilbert D."/>
            <person name="Gnerre S."/>
            <person name="Godfrey J."/>
            <person name="Good R."/>
            <person name="Gotea V."/>
            <person name="Gravely B."/>
            <person name="Greenberg A.J."/>
            <person name="Griffiths-Jones S."/>
            <person name="Gross S."/>
            <person name="Guigo R."/>
            <person name="Gustafson E.A."/>
            <person name="Haerty W."/>
            <person name="Hahn M.W."/>
            <person name="Halligan D.L."/>
            <person name="Halpern A.L."/>
            <person name="Halter G.M."/>
            <person name="Han M.V."/>
            <person name="Heger A."/>
            <person name="Hillier L."/>
            <person name="Hinrichs A.S."/>
            <person name="Holmes I."/>
            <person name="Hoskins R.A."/>
            <person name="Hubisz M.J."/>
            <person name="Hultmark D."/>
            <person name="Huntley M.A."/>
            <person name="Jaffe D.B."/>
            <person name="Jagadeeshan S."/>
            <person name="Jeck W.R."/>
            <person name="Johnson J."/>
            <person name="Jones C.D."/>
            <person name="Jordan W.C."/>
            <person name="Karpen G.H."/>
            <person name="Kataoka E."/>
            <person name="Keightley P.D."/>
            <person name="Kheradpour P."/>
            <person name="Kirkness E.F."/>
            <person name="Koerich L.B."/>
            <person name="Kristiansen K."/>
            <person name="Kudrna D."/>
            <person name="Kulathinal R.J."/>
            <person name="Kumar S."/>
            <person name="Kwok R."/>
            <person name="Lander E."/>
            <person name="Langley C.H."/>
            <person name="Lapoint R."/>
            <person name="Lazzaro B.P."/>
            <person name="Lee S.J."/>
            <person name="Levesque L."/>
            <person name="Li R."/>
            <person name="Lin C.F."/>
            <person name="Lin M.F."/>
            <person name="Lindblad-Toh K."/>
            <person name="Llopart A."/>
            <person name="Long M."/>
            <person name="Low L."/>
            <person name="Lozovsky E."/>
            <person name="Lu J."/>
            <person name="Luo M."/>
            <person name="Machado C.A."/>
            <person name="Makalowski W."/>
            <person name="Marzo M."/>
            <person name="Matsuda M."/>
            <person name="Matzkin L."/>
            <person name="McAllister B."/>
            <person name="McBride C.S."/>
            <person name="McKernan B."/>
            <person name="McKernan K."/>
            <person name="Mendez-Lago M."/>
            <person name="Minx P."/>
            <person name="Mollenhauer M.U."/>
            <person name="Montooth K."/>
            <person name="Mount S.M."/>
            <person name="Mu X."/>
            <person name="Myers E."/>
            <person name="Negre B."/>
            <person name="Newfeld S."/>
            <person name="Nielsen R."/>
            <person name="Noor M.A."/>
            <person name="O'Grady P."/>
            <person name="Pachter L."/>
            <person name="Papaceit M."/>
            <person name="Parisi M.J."/>
            <person name="Parisi M."/>
            <person name="Parts L."/>
            <person name="Pedersen J.S."/>
            <person name="Pesole G."/>
            <person name="Phillippy A.M."/>
            <person name="Ponting C.P."/>
            <person name="Pop M."/>
            <person name="Porcelli D."/>
            <person name="Powell J.R."/>
            <person name="Prohaska S."/>
            <person name="Pruitt K."/>
            <person name="Puig M."/>
            <person name="Quesneville H."/>
            <person name="Ram K.R."/>
            <person name="Rand D."/>
            <person name="Rasmussen M.D."/>
            <person name="Reed L.K."/>
            <person name="Reenan R."/>
            <person name="Reily A."/>
            <person name="Remington K.A."/>
            <person name="Rieger T.T."/>
            <person name="Ritchie M.G."/>
            <person name="Robin C."/>
            <person name="Rogers Y.H."/>
            <person name="Rohde C."/>
            <person name="Rozas J."/>
            <person name="Rubenfield M.J."/>
            <person name="Ruiz A."/>
            <person name="Russo S."/>
            <person name="Salzberg S.L."/>
            <person name="Sanchez-Gracia A."/>
            <person name="Saranga D.J."/>
            <person name="Sato H."/>
            <person name="Schaeffer S.W."/>
            <person name="Schatz M.C."/>
            <person name="Schlenke T."/>
            <person name="Schwartz R."/>
            <person name="Segarra C."/>
            <person name="Singh R.S."/>
            <person name="Sirot L."/>
            <person name="Sirota M."/>
            <person name="Sisneros N.B."/>
            <person name="Smith C.D."/>
            <person name="Smith T.F."/>
            <person name="Spieth J."/>
            <person name="Stage D.E."/>
            <person name="Stark A."/>
            <person name="Stephan W."/>
            <person name="Strausberg R.L."/>
            <person name="Strempel S."/>
            <person name="Sturgill D."/>
            <person name="Sutton G."/>
            <person name="Sutton G.G."/>
            <person name="Tao W."/>
            <person name="Teichmann S."/>
            <person name="Tobari Y.N."/>
            <person name="Tomimura Y."/>
            <person name="Tsolas J.M."/>
            <person name="Valente V.L."/>
            <person name="Venter E."/>
            <person name="Venter J.C."/>
            <person name="Vicario S."/>
            <person name="Vieira F.G."/>
            <person name="Vilella A.J."/>
            <person name="Villasante A."/>
            <person name="Walenz B."/>
            <person name="Wang J."/>
            <person name="Wasserman M."/>
            <person name="Watts T."/>
            <person name="Wilson D."/>
            <person name="Wilson R.K."/>
            <person name="Wing R.A."/>
            <person name="Wolfner M.F."/>
            <person name="Wong A."/>
            <person name="Wong G.K."/>
            <person name="Wu C.I."/>
            <person name="Wu G."/>
            <person name="Yamamoto D."/>
            <person name="Yang H.P."/>
            <person name="Yang S.P."/>
            <person name="Yorke J.A."/>
            <person name="Yoshida K."/>
            <person name="Zdobnov E."/>
            <person name="Zhang P."/>
            <person name="Zhang Y."/>
            <person name="Zimin A.V."/>
            <person name="Baldwin J."/>
            <person name="Abdouelleil A."/>
            <person name="Abdulkadir J."/>
            <person name="Abebe A."/>
            <person name="Abera B."/>
            <person name="Abreu J."/>
            <person name="Acer S.C."/>
            <person name="Aftuck L."/>
            <person name="Alexander A."/>
            <person name="An P."/>
            <person name="Anderson E."/>
            <person name="Anderson S."/>
            <person name="Arachi H."/>
            <person name="Azer M."/>
            <person name="Bachantsang P."/>
            <person name="Barry A."/>
            <person name="Bayul T."/>
            <person name="Berlin A."/>
            <person name="Bessette D."/>
            <person name="Bloom T."/>
            <person name="Blye J."/>
            <person name="Boguslavskiy L."/>
            <person name="Bonnet C."/>
            <person name="Boukhgalter B."/>
            <person name="Bourzgui I."/>
            <person name="Brown A."/>
            <person name="Cahill P."/>
            <person name="Channer S."/>
            <person name="Cheshatsang Y."/>
            <person name="Chuda L."/>
            <person name="Citroen M."/>
            <person name="Collymore A."/>
            <person name="Cooke P."/>
            <person name="Costello M."/>
            <person name="D'Aco K."/>
            <person name="Daza R."/>
            <person name="De Haan G."/>
            <person name="DeGray S."/>
            <person name="DeMaso C."/>
            <person name="Dhargay N."/>
            <person name="Dooley K."/>
            <person name="Dooley E."/>
            <person name="Doricent M."/>
            <person name="Dorje P."/>
            <person name="Dorjee K."/>
            <person name="Dupes A."/>
            <person name="Elong R."/>
            <person name="Falk J."/>
            <person name="Farina A."/>
            <person name="Faro S."/>
            <person name="Ferguson D."/>
            <person name="Fisher S."/>
            <person name="Foley C.D."/>
            <person name="Franke A."/>
            <person name="Friedrich D."/>
            <person name="Gadbois L."/>
            <person name="Gearin G."/>
            <person name="Gearin C.R."/>
            <person name="Giannoukos G."/>
            <person name="Goode T."/>
            <person name="Graham J."/>
            <person name="Grandbois E."/>
            <person name="Grewal S."/>
            <person name="Gyaltsen K."/>
            <person name="Hafez N."/>
            <person name="Hagos B."/>
            <person name="Hall J."/>
            <person name="Henson C."/>
            <person name="Hollinger A."/>
            <person name="Honan T."/>
            <person name="Huard M.D."/>
            <person name="Hughes L."/>
            <person name="Hurhula B."/>
            <person name="Husby M.E."/>
            <person name="Kamat A."/>
            <person name="Kanga B."/>
            <person name="Kashin S."/>
            <person name="Khazanovich D."/>
            <person name="Kisner P."/>
            <person name="Lance K."/>
            <person name="Lara M."/>
            <person name="Lee W."/>
            <person name="Lennon N."/>
            <person name="Letendre F."/>
            <person name="LeVine R."/>
            <person name="Lipovsky A."/>
            <person name="Liu X."/>
            <person name="Liu J."/>
            <person name="Liu S."/>
            <person name="Lokyitsang T."/>
            <person name="Lokyitsang Y."/>
            <person name="Lubonja R."/>
            <person name="Lui A."/>
            <person name="MacDonald P."/>
            <person name="Magnisalis V."/>
            <person name="Maru K."/>
            <person name="Matthews C."/>
            <person name="McCusker W."/>
            <person name="McDonough S."/>
            <person name="Mehta T."/>
            <person name="Meldrim J."/>
            <person name="Meneus L."/>
            <person name="Mihai O."/>
            <person name="Mihalev A."/>
            <person name="Mihova T."/>
            <person name="Mittelman R."/>
            <person name="Mlenga V."/>
            <person name="Montmayeur A."/>
            <person name="Mulrain L."/>
            <person name="Navidi A."/>
            <person name="Naylor J."/>
            <person name="Negash T."/>
            <person name="Nguyen T."/>
            <person name="Nguyen N."/>
            <person name="Nicol R."/>
            <person name="Norbu C."/>
            <person name="Norbu N."/>
            <person name="Novod N."/>
            <person name="O'Neill B."/>
            <person name="Osman S."/>
            <person name="Markiewicz E."/>
            <person name="Oyono O.L."/>
            <person name="Patti C."/>
            <person name="Phunkhang P."/>
            <person name="Pierre F."/>
            <person name="Priest M."/>
            <person name="Raghuraman S."/>
            <person name="Rege F."/>
            <person name="Reyes R."/>
            <person name="Rise C."/>
            <person name="Rogov P."/>
            <person name="Ross K."/>
            <person name="Ryan E."/>
            <person name="Settipalli S."/>
            <person name="Shea T."/>
            <person name="Sherpa N."/>
            <person name="Shi L."/>
            <person name="Shih D."/>
            <person name="Sparrow T."/>
            <person name="Spaulding J."/>
            <person name="Stalker J."/>
            <person name="Stange-Thomann N."/>
            <person name="Stavropoulos S."/>
            <person name="Stone C."/>
            <person name="Strader C."/>
            <person name="Tesfaye S."/>
            <person name="Thomson T."/>
            <person name="Thoulutsang Y."/>
            <person name="Thoulutsang D."/>
            <person name="Topham K."/>
            <person name="Topping I."/>
            <person name="Tsamla T."/>
            <person name="Vassiliev H."/>
            <person name="Vo A."/>
            <person name="Wangchuk T."/>
            <person name="Wangdi T."/>
            <person name="Weiand M."/>
            <person name="Wilkinson J."/>
            <person name="Wilson A."/>
            <person name="Yadav S."/>
            <person name="Young G."/>
            <person name="Yu Q."/>
            <person name="Zembek L."/>
            <person name="Zhong D."/>
            <person name="Zimmer A."/>
            <person name="Zwirko Z."/>
            <person name="Jaffe D.B."/>
            <person name="Alvarez P."/>
            <person name="Brockman W."/>
            <person name="Butler J."/>
            <person name="Chin C."/>
            <person name="Gnerre S."/>
            <person name="Grabherr M."/>
            <person name="Kleber M."/>
            <person name="Mauceli E."/>
            <person name="MacCallum I."/>
        </authorList>
    </citation>
    <scope>NUCLEOTIDE SEQUENCE [LARGE SCALE GENOMIC DNA]</scope>
    <source>
        <strain evidence="4">Tucson 15010-1051.87</strain>
    </source>
</reference>
<feature type="compositionally biased region" description="Basic residues" evidence="2">
    <location>
        <begin position="278"/>
        <end position="292"/>
    </location>
</feature>
<dbReference type="HOGENOM" id="CLU_779067_0_0_1"/>
<feature type="region of interest" description="Disordered" evidence="2">
    <location>
        <begin position="278"/>
        <end position="326"/>
    </location>
</feature>
<dbReference type="eggNOG" id="ENOG502T9A2">
    <property type="taxonomic scope" value="Eukaryota"/>
</dbReference>
<dbReference type="KEGG" id="dvi:6633218"/>
<feature type="compositionally biased region" description="Low complexity" evidence="2">
    <location>
        <begin position="304"/>
        <end position="316"/>
    </location>
</feature>
<keyword evidence="4" id="KW-1185">Reference proteome</keyword>